<reference evidence="3" key="1">
    <citation type="journal article" date="2023" name="G3 (Bethesda)">
        <title>A reference genome for the long-term kleptoplast-retaining sea slug Elysia crispata morphotype clarki.</title>
        <authorList>
            <person name="Eastman K.E."/>
            <person name="Pendleton A.L."/>
            <person name="Shaikh M.A."/>
            <person name="Suttiyut T."/>
            <person name="Ogas R."/>
            <person name="Tomko P."/>
            <person name="Gavelis G."/>
            <person name="Widhalm J.R."/>
            <person name="Wisecaver J.H."/>
        </authorList>
    </citation>
    <scope>NUCLEOTIDE SEQUENCE</scope>
    <source>
        <strain evidence="3">ECLA1</strain>
    </source>
</reference>
<dbReference type="InterPro" id="IPR029069">
    <property type="entry name" value="HotDog_dom_sf"/>
</dbReference>
<dbReference type="PANTHER" id="PTHR43841:SF3">
    <property type="entry name" value="(3R)-HYDROXYACYL-ACP DEHYDRATASE SUBUNIT HADB"/>
    <property type="match status" value="1"/>
</dbReference>
<gene>
    <name evidence="3" type="ORF">RRG08_003639</name>
</gene>
<keyword evidence="1" id="KW-1133">Transmembrane helix</keyword>
<dbReference type="InterPro" id="IPR002539">
    <property type="entry name" value="MaoC-like_dom"/>
</dbReference>
<evidence type="ECO:0000256" key="1">
    <source>
        <dbReference type="SAM" id="Phobius"/>
    </source>
</evidence>
<dbReference type="Proteomes" id="UP001283361">
    <property type="component" value="Unassembled WGS sequence"/>
</dbReference>
<dbReference type="SUPFAM" id="SSF54637">
    <property type="entry name" value="Thioesterase/thiol ester dehydrase-isomerase"/>
    <property type="match status" value="1"/>
</dbReference>
<dbReference type="PANTHER" id="PTHR43841">
    <property type="entry name" value="3-HYDROXYACYL-THIOESTER DEHYDRATASE HTDX-RELATED"/>
    <property type="match status" value="1"/>
</dbReference>
<dbReference type="Gene3D" id="3.10.129.10">
    <property type="entry name" value="Hotdog Thioesterase"/>
    <property type="match status" value="1"/>
</dbReference>
<dbReference type="GO" id="GO:0018812">
    <property type="term" value="F:3-hydroxyacyl-CoA dehydratase activity"/>
    <property type="evidence" value="ECO:0007669"/>
    <property type="project" value="UniProtKB-ARBA"/>
</dbReference>
<feature type="transmembrane region" description="Helical" evidence="1">
    <location>
        <begin position="31"/>
        <end position="53"/>
    </location>
</feature>
<keyword evidence="4" id="KW-1185">Reference proteome</keyword>
<accession>A0AAE1AWC8</accession>
<dbReference type="Pfam" id="PF01575">
    <property type="entry name" value="MaoC_dehydratas"/>
    <property type="match status" value="1"/>
</dbReference>
<organism evidence="3 4">
    <name type="scientific">Elysia crispata</name>
    <name type="common">lettuce slug</name>
    <dbReference type="NCBI Taxonomy" id="231223"/>
    <lineage>
        <taxon>Eukaryota</taxon>
        <taxon>Metazoa</taxon>
        <taxon>Spiralia</taxon>
        <taxon>Lophotrochozoa</taxon>
        <taxon>Mollusca</taxon>
        <taxon>Gastropoda</taxon>
        <taxon>Heterobranchia</taxon>
        <taxon>Euthyneura</taxon>
        <taxon>Panpulmonata</taxon>
        <taxon>Sacoglossa</taxon>
        <taxon>Placobranchoidea</taxon>
        <taxon>Plakobranchidae</taxon>
        <taxon>Elysia</taxon>
    </lineage>
</organism>
<evidence type="ECO:0000313" key="3">
    <source>
        <dbReference type="EMBL" id="KAK3794486.1"/>
    </source>
</evidence>
<evidence type="ECO:0000259" key="2">
    <source>
        <dbReference type="Pfam" id="PF01575"/>
    </source>
</evidence>
<evidence type="ECO:0000313" key="4">
    <source>
        <dbReference type="Proteomes" id="UP001283361"/>
    </source>
</evidence>
<dbReference type="AlphaFoldDB" id="A0AAE1AWC8"/>
<dbReference type="EMBL" id="JAWDGP010001105">
    <property type="protein sequence ID" value="KAK3794486.1"/>
    <property type="molecule type" value="Genomic_DNA"/>
</dbReference>
<comment type="caution">
    <text evidence="3">The sequence shown here is derived from an EMBL/GenBank/DDBJ whole genome shotgun (WGS) entry which is preliminary data.</text>
</comment>
<sequence length="386" mass="43924">MQALFLSKPFNIVFYTSSPNLRHLAALGVTMWWTLLYVALSLLGLSAVLELLFRHLRINFETPKEQTMAELEPQSIPRFYFCAVMQALRMSPGRFYPALLGEKMTKPDPESSAAFYPPKSEKMVATECSMRHDKLWMYRKCIGYSGDPKQLPPVFMSSYFNKALIAIGSSLFSRIRILGVVHLQQQVTVYRDLRFLIRENFTATLISEEYRETPKGVQCLVRAGIYDSNDLLVWEALVTGLSLGPKRKSSNTAPQRQPEDFTMYKEEEIKAPATIGLDFARATQDYQPQHLNQWTAQLVGFSRPIAHGLWSMAVAVDRIMTSERSSFEDRYPLHMDVSFKRPLVLPGKAMLQFDKPSGATSLTNFRMLNSKDSSPILVGRMHVGEL</sequence>
<name>A0AAE1AWC8_9GAST</name>
<protein>
    <recommendedName>
        <fullName evidence="2">MaoC-like domain-containing protein</fullName>
    </recommendedName>
</protein>
<dbReference type="CDD" id="cd03441">
    <property type="entry name" value="R_hydratase_like"/>
    <property type="match status" value="1"/>
</dbReference>
<keyword evidence="1" id="KW-0472">Membrane</keyword>
<proteinExistence type="predicted"/>
<keyword evidence="1" id="KW-0812">Transmembrane</keyword>
<feature type="domain" description="MaoC-like" evidence="2">
    <location>
        <begin position="278"/>
        <end position="322"/>
    </location>
</feature>